<organism evidence="1 2">
    <name type="scientific">Methylopila henanensis</name>
    <dbReference type="NCBI Taxonomy" id="873516"/>
    <lineage>
        <taxon>Bacteria</taxon>
        <taxon>Pseudomonadati</taxon>
        <taxon>Pseudomonadota</taxon>
        <taxon>Alphaproteobacteria</taxon>
        <taxon>Hyphomicrobiales</taxon>
        <taxon>Methylopilaceae</taxon>
        <taxon>Methylopila</taxon>
    </lineage>
</organism>
<reference evidence="2" key="1">
    <citation type="journal article" date="2019" name="Int. J. Syst. Evol. Microbiol.">
        <title>The Global Catalogue of Microorganisms (GCM) 10K type strain sequencing project: providing services to taxonomists for standard genome sequencing and annotation.</title>
        <authorList>
            <consortium name="The Broad Institute Genomics Platform"/>
            <consortium name="The Broad Institute Genome Sequencing Center for Infectious Disease"/>
            <person name="Wu L."/>
            <person name="Ma J."/>
        </authorList>
    </citation>
    <scope>NUCLEOTIDE SEQUENCE [LARGE SCALE GENOMIC DNA]</scope>
    <source>
        <strain evidence="2">KCTC 23707</strain>
    </source>
</reference>
<name>A0ABW4K971_9HYPH</name>
<feature type="non-terminal residue" evidence="1">
    <location>
        <position position="82"/>
    </location>
</feature>
<accession>A0ABW4K971</accession>
<dbReference type="EMBL" id="JBHUER010000008">
    <property type="protein sequence ID" value="MFD1703527.1"/>
    <property type="molecule type" value="Genomic_DNA"/>
</dbReference>
<evidence type="ECO:0000313" key="2">
    <source>
        <dbReference type="Proteomes" id="UP001597308"/>
    </source>
</evidence>
<dbReference type="Proteomes" id="UP001597308">
    <property type="component" value="Unassembled WGS sequence"/>
</dbReference>
<dbReference type="SUPFAM" id="SSF52402">
    <property type="entry name" value="Adenine nucleotide alpha hydrolases-like"/>
    <property type="match status" value="1"/>
</dbReference>
<dbReference type="InterPro" id="IPR014729">
    <property type="entry name" value="Rossmann-like_a/b/a_fold"/>
</dbReference>
<gene>
    <name evidence="1" type="ORF">ACFSCV_10980</name>
</gene>
<keyword evidence="2" id="KW-1185">Reference proteome</keyword>
<sequence length="82" mass="9382">MTYMPLTFENDFSIEETWGAIVEDVKQEYLSEQQDYPWIIGFSGGKDSTLVAHAVFEALLDISPSRRKRPIHIVSNDTMVES</sequence>
<protein>
    <submittedName>
        <fullName evidence="1">DNA phosphorothioation system sulfurtransferase DndC</fullName>
    </submittedName>
</protein>
<comment type="caution">
    <text evidence="1">The sequence shown here is derived from an EMBL/GenBank/DDBJ whole genome shotgun (WGS) entry which is preliminary data.</text>
</comment>
<dbReference type="Gene3D" id="3.40.50.620">
    <property type="entry name" value="HUPs"/>
    <property type="match status" value="1"/>
</dbReference>
<evidence type="ECO:0000313" key="1">
    <source>
        <dbReference type="EMBL" id="MFD1703527.1"/>
    </source>
</evidence>
<proteinExistence type="predicted"/>